<dbReference type="EMBL" id="KV454002">
    <property type="protein sequence ID" value="ODQ47102.1"/>
    <property type="molecule type" value="Genomic_DNA"/>
</dbReference>
<dbReference type="SUPFAM" id="SSF54928">
    <property type="entry name" value="RNA-binding domain, RBD"/>
    <property type="match status" value="1"/>
</dbReference>
<dbReference type="GeneID" id="30177350"/>
<dbReference type="GO" id="GO:0003723">
    <property type="term" value="F:RNA binding"/>
    <property type="evidence" value="ECO:0007669"/>
    <property type="project" value="InterPro"/>
</dbReference>
<dbReference type="SUPFAM" id="SSF90229">
    <property type="entry name" value="CCCH zinc finger"/>
    <property type="match status" value="1"/>
</dbReference>
<dbReference type="InterPro" id="IPR000571">
    <property type="entry name" value="Znf_CCCH"/>
</dbReference>
<organism evidence="8 9">
    <name type="scientific">Pichia membranifaciens NRRL Y-2026</name>
    <dbReference type="NCBI Taxonomy" id="763406"/>
    <lineage>
        <taxon>Eukaryota</taxon>
        <taxon>Fungi</taxon>
        <taxon>Dikarya</taxon>
        <taxon>Ascomycota</taxon>
        <taxon>Saccharomycotina</taxon>
        <taxon>Pichiomycetes</taxon>
        <taxon>Pichiales</taxon>
        <taxon>Pichiaceae</taxon>
        <taxon>Pichia</taxon>
    </lineage>
</organism>
<dbReference type="GO" id="GO:0089701">
    <property type="term" value="C:U2AF complex"/>
    <property type="evidence" value="ECO:0007669"/>
    <property type="project" value="InterPro"/>
</dbReference>
<dbReference type="AlphaFoldDB" id="A0A1E3NLT5"/>
<keyword evidence="3 5" id="KW-0863">Zinc-finger</keyword>
<dbReference type="PRINTS" id="PR01848">
    <property type="entry name" value="U2AUXFACTOR"/>
</dbReference>
<dbReference type="InterPro" id="IPR012677">
    <property type="entry name" value="Nucleotide-bd_a/b_plait_sf"/>
</dbReference>
<dbReference type="STRING" id="763406.A0A1E3NLT5"/>
<feature type="domain" description="C3H1-type" evidence="7">
    <location>
        <begin position="43"/>
        <end position="66"/>
    </location>
</feature>
<dbReference type="Gene3D" id="3.30.70.330">
    <property type="match status" value="1"/>
</dbReference>
<gene>
    <name evidence="8" type="ORF">PICMEDRAFT_15098</name>
</gene>
<feature type="zinc finger region" description="C3H1-type" evidence="5">
    <location>
        <begin position="43"/>
        <end position="66"/>
    </location>
</feature>
<dbReference type="OrthoDB" id="423462at2759"/>
<keyword evidence="1 5" id="KW-0479">Metal-binding</keyword>
<dbReference type="InterPro" id="IPR009145">
    <property type="entry name" value="U2AF_small"/>
</dbReference>
<evidence type="ECO:0000256" key="2">
    <source>
        <dbReference type="ARBA" id="ARBA00022737"/>
    </source>
</evidence>
<keyword evidence="4 5" id="KW-0862">Zinc</keyword>
<sequence>MDNASLPPMPLILRKKNDDTRDNSNYQQRHANYRRNSHHVQERCPFWDKVGACRHGNKCVRLHTRPKKSKTVVFWNLFPNPVRTCYKKTTGKDGTEDVTNNGGDFVVLDAEIDERKLSQEADRFFQDIFVELSLKYGEIDDLIICGNYNPHLGGNVLVKFKDERSAAKSYQECNDRWYGEKPIFCELSPVSYFEDAACKDFSVSGRCDRGDQCNLIHVRRPDYGLRKKLFASQRAYYKDTDR</sequence>
<feature type="region of interest" description="Disordered" evidence="6">
    <location>
        <begin position="1"/>
        <end position="24"/>
    </location>
</feature>
<evidence type="ECO:0000313" key="8">
    <source>
        <dbReference type="EMBL" id="ODQ47102.1"/>
    </source>
</evidence>
<protein>
    <recommendedName>
        <fullName evidence="7">C3H1-type domain-containing protein</fullName>
    </recommendedName>
</protein>
<dbReference type="RefSeq" id="XP_019018215.1">
    <property type="nucleotide sequence ID" value="XM_019160663.1"/>
</dbReference>
<evidence type="ECO:0000256" key="5">
    <source>
        <dbReference type="PROSITE-ProRule" id="PRU00723"/>
    </source>
</evidence>
<dbReference type="InterPro" id="IPR035979">
    <property type="entry name" value="RBD_domain_sf"/>
</dbReference>
<dbReference type="SMART" id="SM00361">
    <property type="entry name" value="RRM_1"/>
    <property type="match status" value="1"/>
</dbReference>
<dbReference type="InterPro" id="IPR003954">
    <property type="entry name" value="RRM_euk-type"/>
</dbReference>
<dbReference type="PANTHER" id="PTHR12620">
    <property type="entry name" value="U2 SNRNP AUXILIARY FACTOR, SMALL SUBUNIT"/>
    <property type="match status" value="1"/>
</dbReference>
<keyword evidence="9" id="KW-1185">Reference proteome</keyword>
<dbReference type="SMART" id="SM00356">
    <property type="entry name" value="ZnF_C3H1"/>
    <property type="match status" value="2"/>
</dbReference>
<evidence type="ECO:0000313" key="9">
    <source>
        <dbReference type="Proteomes" id="UP000094455"/>
    </source>
</evidence>
<evidence type="ECO:0000256" key="1">
    <source>
        <dbReference type="ARBA" id="ARBA00022723"/>
    </source>
</evidence>
<evidence type="ECO:0000256" key="4">
    <source>
        <dbReference type="ARBA" id="ARBA00022833"/>
    </source>
</evidence>
<feature type="zinc finger region" description="C3H1-type" evidence="5">
    <location>
        <begin position="192"/>
        <end position="220"/>
    </location>
</feature>
<proteinExistence type="predicted"/>
<evidence type="ECO:0000256" key="6">
    <source>
        <dbReference type="SAM" id="MobiDB-lite"/>
    </source>
</evidence>
<accession>A0A1E3NLT5</accession>
<dbReference type="GO" id="GO:0000398">
    <property type="term" value="P:mRNA splicing, via spliceosome"/>
    <property type="evidence" value="ECO:0007669"/>
    <property type="project" value="InterPro"/>
</dbReference>
<evidence type="ECO:0000259" key="7">
    <source>
        <dbReference type="PROSITE" id="PS50103"/>
    </source>
</evidence>
<evidence type="ECO:0000256" key="3">
    <source>
        <dbReference type="ARBA" id="ARBA00022771"/>
    </source>
</evidence>
<dbReference type="GO" id="GO:0008270">
    <property type="term" value="F:zinc ion binding"/>
    <property type="evidence" value="ECO:0007669"/>
    <property type="project" value="UniProtKB-KW"/>
</dbReference>
<dbReference type="Pfam" id="PF00642">
    <property type="entry name" value="zf-CCCH"/>
    <property type="match status" value="2"/>
</dbReference>
<reference evidence="8 9" key="1">
    <citation type="journal article" date="2016" name="Proc. Natl. Acad. Sci. U.S.A.">
        <title>Comparative genomics of biotechnologically important yeasts.</title>
        <authorList>
            <person name="Riley R."/>
            <person name="Haridas S."/>
            <person name="Wolfe K.H."/>
            <person name="Lopes M.R."/>
            <person name="Hittinger C.T."/>
            <person name="Goeker M."/>
            <person name="Salamov A.A."/>
            <person name="Wisecaver J.H."/>
            <person name="Long T.M."/>
            <person name="Calvey C.H."/>
            <person name="Aerts A.L."/>
            <person name="Barry K.W."/>
            <person name="Choi C."/>
            <person name="Clum A."/>
            <person name="Coughlan A.Y."/>
            <person name="Deshpande S."/>
            <person name="Douglass A.P."/>
            <person name="Hanson S.J."/>
            <person name="Klenk H.-P."/>
            <person name="LaButti K.M."/>
            <person name="Lapidus A."/>
            <person name="Lindquist E.A."/>
            <person name="Lipzen A.M."/>
            <person name="Meier-Kolthoff J.P."/>
            <person name="Ohm R.A."/>
            <person name="Otillar R.P."/>
            <person name="Pangilinan J.L."/>
            <person name="Peng Y."/>
            <person name="Rokas A."/>
            <person name="Rosa C.A."/>
            <person name="Scheuner C."/>
            <person name="Sibirny A.A."/>
            <person name="Slot J.C."/>
            <person name="Stielow J.B."/>
            <person name="Sun H."/>
            <person name="Kurtzman C.P."/>
            <person name="Blackwell M."/>
            <person name="Grigoriev I.V."/>
            <person name="Jeffries T.W."/>
        </authorList>
    </citation>
    <scope>NUCLEOTIDE SEQUENCE [LARGE SCALE GENOMIC DNA]</scope>
    <source>
        <strain evidence="8 9">NRRL Y-2026</strain>
    </source>
</reference>
<feature type="domain" description="C3H1-type" evidence="7">
    <location>
        <begin position="192"/>
        <end position="220"/>
    </location>
</feature>
<keyword evidence="2" id="KW-0677">Repeat</keyword>
<dbReference type="Proteomes" id="UP000094455">
    <property type="component" value="Unassembled WGS sequence"/>
</dbReference>
<dbReference type="InterPro" id="IPR036855">
    <property type="entry name" value="Znf_CCCH_sf"/>
</dbReference>
<dbReference type="PROSITE" id="PS50103">
    <property type="entry name" value="ZF_C3H1"/>
    <property type="match status" value="2"/>
</dbReference>
<name>A0A1E3NLT5_9ASCO</name>